<dbReference type="AlphaFoldDB" id="A0A7L9WRP0"/>
<keyword evidence="4" id="KW-1185">Reference proteome</keyword>
<sequence length="155" mass="16403">MLQTSPRPAKPTSPAPGLRPVAAVIAVVPRGDQVLLVRRANPPDAGLWGFPGGKVDAGETIAQATLRELAEETGVTATPGPLLDVLDIFDRGTTGQHLVRHYVLVVTLCHWQAGEPVAADDALDAGWFTLDQLRSDDLSLSEDVLRLATLAVLKG</sequence>
<dbReference type="InterPro" id="IPR015797">
    <property type="entry name" value="NUDIX_hydrolase-like_dom_sf"/>
</dbReference>
<accession>A0A7L9WRP0</accession>
<keyword evidence="1" id="KW-0378">Hydrolase</keyword>
<dbReference type="PROSITE" id="PS51462">
    <property type="entry name" value="NUDIX"/>
    <property type="match status" value="1"/>
</dbReference>
<reference evidence="3 4" key="1">
    <citation type="submission" date="2019-10" db="EMBL/GenBank/DDBJ databases">
        <title>Pseudopuniceibacterium sp. HQ09 islated from Antarctica.</title>
        <authorList>
            <person name="Liao L."/>
            <person name="Su S."/>
            <person name="Chen B."/>
            <person name="Yu Y."/>
        </authorList>
    </citation>
    <scope>NUCLEOTIDE SEQUENCE [LARGE SCALE GENOMIC DNA]</scope>
    <source>
        <strain evidence="3 4">HQ09</strain>
    </source>
</reference>
<dbReference type="InterPro" id="IPR020476">
    <property type="entry name" value="Nudix_hydrolase"/>
</dbReference>
<evidence type="ECO:0000259" key="2">
    <source>
        <dbReference type="PROSITE" id="PS51462"/>
    </source>
</evidence>
<feature type="domain" description="Nudix hydrolase" evidence="2">
    <location>
        <begin position="17"/>
        <end position="151"/>
    </location>
</feature>
<dbReference type="Proteomes" id="UP000594118">
    <property type="component" value="Chromosome"/>
</dbReference>
<evidence type="ECO:0000313" key="3">
    <source>
        <dbReference type="EMBL" id="QOL83055.1"/>
    </source>
</evidence>
<dbReference type="PANTHER" id="PTHR43736">
    <property type="entry name" value="ADP-RIBOSE PYROPHOSPHATASE"/>
    <property type="match status" value="1"/>
</dbReference>
<dbReference type="KEGG" id="pshq:F3W81_01645"/>
<proteinExistence type="predicted"/>
<dbReference type="GO" id="GO:0016787">
    <property type="term" value="F:hydrolase activity"/>
    <property type="evidence" value="ECO:0007669"/>
    <property type="project" value="UniProtKB-KW"/>
</dbReference>
<evidence type="ECO:0000313" key="4">
    <source>
        <dbReference type="Proteomes" id="UP000594118"/>
    </source>
</evidence>
<name>A0A7L9WRP0_9RHOB</name>
<dbReference type="Gene3D" id="3.90.79.10">
    <property type="entry name" value="Nucleoside Triphosphate Pyrophosphohydrolase"/>
    <property type="match status" value="1"/>
</dbReference>
<dbReference type="SUPFAM" id="SSF55811">
    <property type="entry name" value="Nudix"/>
    <property type="match status" value="1"/>
</dbReference>
<gene>
    <name evidence="3" type="ORF">F3W81_01645</name>
</gene>
<dbReference type="PRINTS" id="PR00502">
    <property type="entry name" value="NUDIXFAMILY"/>
</dbReference>
<organism evidence="3 4">
    <name type="scientific">Pseudooceanicola spongiae</name>
    <dbReference type="NCBI Taxonomy" id="2613965"/>
    <lineage>
        <taxon>Bacteria</taxon>
        <taxon>Pseudomonadati</taxon>
        <taxon>Pseudomonadota</taxon>
        <taxon>Alphaproteobacteria</taxon>
        <taxon>Rhodobacterales</taxon>
        <taxon>Paracoccaceae</taxon>
        <taxon>Pseudooceanicola</taxon>
    </lineage>
</organism>
<protein>
    <submittedName>
        <fullName evidence="3">NUDIX domain-containing protein</fullName>
    </submittedName>
</protein>
<dbReference type="Pfam" id="PF00293">
    <property type="entry name" value="NUDIX"/>
    <property type="match status" value="1"/>
</dbReference>
<dbReference type="EMBL" id="CP045201">
    <property type="protein sequence ID" value="QOL83055.1"/>
    <property type="molecule type" value="Genomic_DNA"/>
</dbReference>
<dbReference type="InterPro" id="IPR000086">
    <property type="entry name" value="NUDIX_hydrolase_dom"/>
</dbReference>
<dbReference type="CDD" id="cd04673">
    <property type="entry name" value="NUDIX_ADPRase"/>
    <property type="match status" value="1"/>
</dbReference>
<dbReference type="PANTHER" id="PTHR43736:SF1">
    <property type="entry name" value="DIHYDRONEOPTERIN TRIPHOSPHATE DIPHOSPHATASE"/>
    <property type="match status" value="1"/>
</dbReference>
<evidence type="ECO:0000256" key="1">
    <source>
        <dbReference type="ARBA" id="ARBA00022801"/>
    </source>
</evidence>